<sequence>MISKWICGVDGEGWKLGIRVSMWGGIGDVVEVVYELHVSHLAGICALVASLQISISALGASHFSTMAEQSSIKRNPTSHGSHGSNNSSPLPPPLCHLLLSLRWRPSMTARVSLPLHLRWRRHHPPPSLPTRFSLICSRNHSSPSYPFVSLVPIDLLRASHMFCYDCLDCVGQGRRRGIRRSGVFVFGDGDESIEVLAGELVLEAESGIVSEGRKLRHDGREFDGEDFGVAAEVKRWLSSLVTMLRSKPSVKSCTTFSVAPKSSMMEFGFGTSQAISLKAAFSVAPRSSMMGFGFRTSQAISLKAEDKLKALVVMAH</sequence>
<reference evidence="2 3" key="1">
    <citation type="submission" date="2024-01" db="EMBL/GenBank/DDBJ databases">
        <title>The genomes of 5 underutilized Papilionoideae crops provide insights into root nodulation and disease resistanc.</title>
        <authorList>
            <person name="Yuan L."/>
        </authorList>
    </citation>
    <scope>NUCLEOTIDE SEQUENCE [LARGE SCALE GENOMIC DNA]</scope>
    <source>
        <strain evidence="2">ZHUSHIDOU_FW_LH</strain>
        <tissue evidence="2">Leaf</tissue>
    </source>
</reference>
<keyword evidence="3" id="KW-1185">Reference proteome</keyword>
<evidence type="ECO:0000313" key="3">
    <source>
        <dbReference type="Proteomes" id="UP001372338"/>
    </source>
</evidence>
<name>A0AAN9HPS7_CROPI</name>
<evidence type="ECO:0000313" key="2">
    <source>
        <dbReference type="EMBL" id="KAK7244621.1"/>
    </source>
</evidence>
<feature type="region of interest" description="Disordered" evidence="1">
    <location>
        <begin position="69"/>
        <end position="89"/>
    </location>
</feature>
<comment type="caution">
    <text evidence="2">The sequence shown here is derived from an EMBL/GenBank/DDBJ whole genome shotgun (WGS) entry which is preliminary data.</text>
</comment>
<gene>
    <name evidence="2" type="ORF">RIF29_39446</name>
</gene>
<dbReference type="AlphaFoldDB" id="A0AAN9HPS7"/>
<dbReference type="Proteomes" id="UP001372338">
    <property type="component" value="Unassembled WGS sequence"/>
</dbReference>
<protein>
    <submittedName>
        <fullName evidence="2">Uncharacterized protein</fullName>
    </submittedName>
</protein>
<feature type="compositionally biased region" description="Low complexity" evidence="1">
    <location>
        <begin position="75"/>
        <end position="88"/>
    </location>
</feature>
<evidence type="ECO:0000256" key="1">
    <source>
        <dbReference type="SAM" id="MobiDB-lite"/>
    </source>
</evidence>
<proteinExistence type="predicted"/>
<organism evidence="2 3">
    <name type="scientific">Crotalaria pallida</name>
    <name type="common">Smooth rattlebox</name>
    <name type="synonym">Crotalaria striata</name>
    <dbReference type="NCBI Taxonomy" id="3830"/>
    <lineage>
        <taxon>Eukaryota</taxon>
        <taxon>Viridiplantae</taxon>
        <taxon>Streptophyta</taxon>
        <taxon>Embryophyta</taxon>
        <taxon>Tracheophyta</taxon>
        <taxon>Spermatophyta</taxon>
        <taxon>Magnoliopsida</taxon>
        <taxon>eudicotyledons</taxon>
        <taxon>Gunneridae</taxon>
        <taxon>Pentapetalae</taxon>
        <taxon>rosids</taxon>
        <taxon>fabids</taxon>
        <taxon>Fabales</taxon>
        <taxon>Fabaceae</taxon>
        <taxon>Papilionoideae</taxon>
        <taxon>50 kb inversion clade</taxon>
        <taxon>genistoids sensu lato</taxon>
        <taxon>core genistoids</taxon>
        <taxon>Crotalarieae</taxon>
        <taxon>Crotalaria</taxon>
    </lineage>
</organism>
<dbReference type="EMBL" id="JAYWIO010000008">
    <property type="protein sequence ID" value="KAK7244621.1"/>
    <property type="molecule type" value="Genomic_DNA"/>
</dbReference>
<accession>A0AAN9HPS7</accession>